<feature type="domain" description="Uroporphyrinogen decarboxylase (URO-D)" evidence="1">
    <location>
        <begin position="57"/>
        <end position="295"/>
    </location>
</feature>
<dbReference type="InterPro" id="IPR052024">
    <property type="entry name" value="Methanogen_methyltrans"/>
</dbReference>
<dbReference type="EMBL" id="FQXV01000012">
    <property type="protein sequence ID" value="SHI18282.1"/>
    <property type="molecule type" value="Genomic_DNA"/>
</dbReference>
<evidence type="ECO:0000313" key="2">
    <source>
        <dbReference type="EMBL" id="SHI18282.1"/>
    </source>
</evidence>
<proteinExistence type="predicted"/>
<protein>
    <submittedName>
        <fullName evidence="2">Uroporphyrinogen decarboxylase (URO-D)</fullName>
    </submittedName>
</protein>
<dbReference type="RefSeq" id="WP_084726537.1">
    <property type="nucleotide sequence ID" value="NZ_FQXV01000012.1"/>
</dbReference>
<dbReference type="OrthoDB" id="1861925at2"/>
<organism evidence="2 3">
    <name type="scientific">Sporobacter termitidis DSM 10068</name>
    <dbReference type="NCBI Taxonomy" id="1123282"/>
    <lineage>
        <taxon>Bacteria</taxon>
        <taxon>Bacillati</taxon>
        <taxon>Bacillota</taxon>
        <taxon>Clostridia</taxon>
        <taxon>Eubacteriales</taxon>
        <taxon>Oscillospiraceae</taxon>
        <taxon>Sporobacter</taxon>
    </lineage>
</organism>
<dbReference type="AlphaFoldDB" id="A0A1M5Z1W0"/>
<dbReference type="GO" id="GO:0004853">
    <property type="term" value="F:uroporphyrinogen decarboxylase activity"/>
    <property type="evidence" value="ECO:0007669"/>
    <property type="project" value="InterPro"/>
</dbReference>
<dbReference type="STRING" id="1123282.SAMN02745823_03126"/>
<dbReference type="PANTHER" id="PTHR47099">
    <property type="entry name" value="METHYLCOBAMIDE:COM METHYLTRANSFERASE MTBA"/>
    <property type="match status" value="1"/>
</dbReference>
<gene>
    <name evidence="2" type="ORF">SAMN02745823_03126</name>
</gene>
<dbReference type="Gene3D" id="3.20.20.210">
    <property type="match status" value="1"/>
</dbReference>
<name>A0A1M5Z1W0_9FIRM</name>
<dbReference type="InterPro" id="IPR000257">
    <property type="entry name" value="Uroporphyrinogen_deCOase"/>
</dbReference>
<accession>A0A1M5Z1W0</accession>
<dbReference type="Proteomes" id="UP000183995">
    <property type="component" value="Unassembled WGS sequence"/>
</dbReference>
<dbReference type="Pfam" id="PF01208">
    <property type="entry name" value="URO-D"/>
    <property type="match status" value="1"/>
</dbReference>
<dbReference type="SUPFAM" id="SSF51726">
    <property type="entry name" value="UROD/MetE-like"/>
    <property type="match status" value="1"/>
</dbReference>
<dbReference type="InterPro" id="IPR038071">
    <property type="entry name" value="UROD/MetE-like_sf"/>
</dbReference>
<evidence type="ECO:0000259" key="1">
    <source>
        <dbReference type="Pfam" id="PF01208"/>
    </source>
</evidence>
<keyword evidence="3" id="KW-1185">Reference proteome</keyword>
<reference evidence="2 3" key="1">
    <citation type="submission" date="2016-11" db="EMBL/GenBank/DDBJ databases">
        <authorList>
            <person name="Jaros S."/>
            <person name="Januszkiewicz K."/>
            <person name="Wedrychowicz H."/>
        </authorList>
    </citation>
    <scope>NUCLEOTIDE SEQUENCE [LARGE SCALE GENOMIC DNA]</scope>
    <source>
        <strain evidence="2 3">DSM 10068</strain>
    </source>
</reference>
<dbReference type="GO" id="GO:0006779">
    <property type="term" value="P:porphyrin-containing compound biosynthetic process"/>
    <property type="evidence" value="ECO:0007669"/>
    <property type="project" value="InterPro"/>
</dbReference>
<sequence length="338" mass="38890">MFDLTGKMTPKENYLRLIKGDNPQYLCHNNVYSQGMFPDALAQNNKYPKPGESCLDAWGVQYSWPLGEPGGIPVVTEENKVIKDITKWDKYLNVPWPSKLQLDWTDCDRRAAEFDRDNYLLLGFCFTGLFELTHNLMGFEDALMAYVEEPEAMGELLDVLVEYKLEYLKLLIDHVHPDMIHIHDDWGSKKNLFMSPQTWRSVLKPRWARIYDYMHSRGVLVQHHADCVCAPIVEDMAEIGVDVWQGIIPQNDIKDVQKRLNGRMALQGGLDCTPFDYGSGWNEAEVRRLVRRVCDDYVPAGRFAPEVPNGAPLTPGIDDIIVDEMNTYGEHFFDRLKN</sequence>
<evidence type="ECO:0000313" key="3">
    <source>
        <dbReference type="Proteomes" id="UP000183995"/>
    </source>
</evidence>
<dbReference type="PANTHER" id="PTHR47099:SF1">
    <property type="entry name" value="METHYLCOBAMIDE:COM METHYLTRANSFERASE MTBA"/>
    <property type="match status" value="1"/>
</dbReference>